<dbReference type="SUPFAM" id="SSF56935">
    <property type="entry name" value="Porins"/>
    <property type="match status" value="1"/>
</dbReference>
<keyword evidence="4" id="KW-0812">Transmembrane</keyword>
<evidence type="ECO:0000313" key="9">
    <source>
        <dbReference type="EMBL" id="OSS42070.1"/>
    </source>
</evidence>
<dbReference type="AlphaFoldDB" id="A0A1X4XX02"/>
<feature type="signal peptide" evidence="8">
    <location>
        <begin position="1"/>
        <end position="26"/>
    </location>
</feature>
<dbReference type="OrthoDB" id="9922at2"/>
<evidence type="ECO:0000256" key="5">
    <source>
        <dbReference type="ARBA" id="ARBA00022729"/>
    </source>
</evidence>
<dbReference type="STRING" id="1562698.DESAMIL20_1623"/>
<dbReference type="RefSeq" id="WP_086034319.1">
    <property type="nucleotide sequence ID" value="NZ_MDSU01000018.1"/>
</dbReference>
<dbReference type="PANTHER" id="PTHR35093:SF8">
    <property type="entry name" value="OUTER MEMBRANE PROTEIN NMB0088-RELATED"/>
    <property type="match status" value="1"/>
</dbReference>
<proteinExistence type="inferred from homology"/>
<organism evidence="9 10">
    <name type="scientific">Desulfurella amilsii</name>
    <dbReference type="NCBI Taxonomy" id="1562698"/>
    <lineage>
        <taxon>Bacteria</taxon>
        <taxon>Pseudomonadati</taxon>
        <taxon>Campylobacterota</taxon>
        <taxon>Desulfurellia</taxon>
        <taxon>Desulfurellales</taxon>
        <taxon>Desulfurellaceae</taxon>
        <taxon>Desulfurella</taxon>
    </lineage>
</organism>
<evidence type="ECO:0000256" key="1">
    <source>
        <dbReference type="ARBA" id="ARBA00004571"/>
    </source>
</evidence>
<evidence type="ECO:0000256" key="2">
    <source>
        <dbReference type="ARBA" id="ARBA00008163"/>
    </source>
</evidence>
<reference evidence="9 10" key="1">
    <citation type="journal article" date="2017" name="Front. Microbiol.">
        <title>Genome Sequence of Desulfurella amilsii Strain TR1 and Comparative Genomics of Desulfurellaceae Family.</title>
        <authorList>
            <person name="Florentino A.P."/>
            <person name="Stams A.J."/>
            <person name="Sanchez-Andrea I."/>
        </authorList>
    </citation>
    <scope>NUCLEOTIDE SEQUENCE [LARGE SCALE GENOMIC DNA]</scope>
    <source>
        <strain evidence="9 10">TR1</strain>
    </source>
</reference>
<keyword evidence="7" id="KW-0998">Cell outer membrane</keyword>
<name>A0A1X4XX02_9BACT</name>
<comment type="similarity">
    <text evidence="2">Belongs to the OmpP1/FadL family.</text>
</comment>
<dbReference type="Proteomes" id="UP000194141">
    <property type="component" value="Unassembled WGS sequence"/>
</dbReference>
<dbReference type="EMBL" id="MDSU01000018">
    <property type="protein sequence ID" value="OSS42070.1"/>
    <property type="molecule type" value="Genomic_DNA"/>
</dbReference>
<comment type="caution">
    <text evidence="9">The sequence shown here is derived from an EMBL/GenBank/DDBJ whole genome shotgun (WGS) entry which is preliminary data.</text>
</comment>
<dbReference type="GO" id="GO:0015483">
    <property type="term" value="F:long-chain fatty acid transporting porin activity"/>
    <property type="evidence" value="ECO:0007669"/>
    <property type="project" value="TreeGrafter"/>
</dbReference>
<feature type="chain" id="PRO_5012439941" evidence="8">
    <location>
        <begin position="27"/>
        <end position="438"/>
    </location>
</feature>
<evidence type="ECO:0000313" key="10">
    <source>
        <dbReference type="Proteomes" id="UP000194141"/>
    </source>
</evidence>
<dbReference type="PANTHER" id="PTHR35093">
    <property type="entry name" value="OUTER MEMBRANE PROTEIN NMB0088-RELATED"/>
    <property type="match status" value="1"/>
</dbReference>
<gene>
    <name evidence="9" type="ORF">DESAMIL20_1623</name>
</gene>
<dbReference type="GO" id="GO:0009279">
    <property type="term" value="C:cell outer membrane"/>
    <property type="evidence" value="ECO:0007669"/>
    <property type="project" value="UniProtKB-SubCell"/>
</dbReference>
<dbReference type="InterPro" id="IPR005017">
    <property type="entry name" value="OMPP1/FadL/TodX"/>
</dbReference>
<protein>
    <submittedName>
        <fullName evidence="9">Membrane protein involved in aromatic hydrocarbon degradation</fullName>
    </submittedName>
</protein>
<keyword evidence="6" id="KW-0472">Membrane</keyword>
<keyword evidence="5 8" id="KW-0732">Signal</keyword>
<sequence>MLKKHLSLAVALAVGLSVGVATKSFATNGYFMTGLGAKQLAMGGAAVANPQDASTILTNPAGIAWLSTSSASVGGDVFVPLRYLNGQGSQSNVYVVPAAGIAINPKGCNCKESNFTFGIGMYGVSGMGVDWNNPNGFGMAAPLQKVYSNMQMMEMDVAGAYRVDGHLSIGFAPVFVYQSMALEMDMNNAAIAQGYGYGSYAGEAPFATGTAVNSLSTQNAYGAGFNLGLVYKLNDMWQFGLAYQSKRWMQTLQWDTIPNAFNQNTGTGMLGGMFDGYKVRMRLDMPQTVQFGVNFRPVKNLRVEADAKWINWSNVMDKVPVSGIAGMNSWDFNWKNQWVYMLGVEYSPIQPLTLMAGFNYGKSPVPDGGQAFGNNIIAPAIVQTHLSFGASYDITPSVQLTAAYQHAFEHKQSGTFNGMPVSIKMHEDEYAVQLTYKF</sequence>
<accession>A0A1X4XX02</accession>
<keyword evidence="3" id="KW-1134">Transmembrane beta strand</keyword>
<evidence type="ECO:0000256" key="4">
    <source>
        <dbReference type="ARBA" id="ARBA00022692"/>
    </source>
</evidence>
<evidence type="ECO:0000256" key="3">
    <source>
        <dbReference type="ARBA" id="ARBA00022452"/>
    </source>
</evidence>
<evidence type="ECO:0000256" key="8">
    <source>
        <dbReference type="SAM" id="SignalP"/>
    </source>
</evidence>
<evidence type="ECO:0000256" key="7">
    <source>
        <dbReference type="ARBA" id="ARBA00023237"/>
    </source>
</evidence>
<dbReference type="Pfam" id="PF03349">
    <property type="entry name" value="Toluene_X"/>
    <property type="match status" value="1"/>
</dbReference>
<dbReference type="Gene3D" id="2.40.160.60">
    <property type="entry name" value="Outer membrane protein transport protein (OMPP1/FadL/TodX)"/>
    <property type="match status" value="1"/>
</dbReference>
<keyword evidence="10" id="KW-1185">Reference proteome</keyword>
<comment type="subcellular location">
    <subcellularLocation>
        <location evidence="1">Cell outer membrane</location>
        <topology evidence="1">Multi-pass membrane protein</topology>
    </subcellularLocation>
</comment>
<evidence type="ECO:0000256" key="6">
    <source>
        <dbReference type="ARBA" id="ARBA00023136"/>
    </source>
</evidence>